<organism evidence="3 4">
    <name type="scientific">Rhizobium hainanense</name>
    <dbReference type="NCBI Taxonomy" id="52131"/>
    <lineage>
        <taxon>Bacteria</taxon>
        <taxon>Pseudomonadati</taxon>
        <taxon>Pseudomonadota</taxon>
        <taxon>Alphaproteobacteria</taxon>
        <taxon>Hyphomicrobiales</taxon>
        <taxon>Rhizobiaceae</taxon>
        <taxon>Rhizobium/Agrobacterium group</taxon>
        <taxon>Rhizobium</taxon>
    </lineage>
</organism>
<dbReference type="InterPro" id="IPR036390">
    <property type="entry name" value="WH_DNA-bd_sf"/>
</dbReference>
<evidence type="ECO:0000259" key="2">
    <source>
        <dbReference type="Pfam" id="PF12802"/>
    </source>
</evidence>
<protein>
    <submittedName>
        <fullName evidence="3">Sugar kinase of the NBD/HSP70 family, may contain an N-terminal HTH domain</fullName>
    </submittedName>
</protein>
<keyword evidence="3" id="KW-0418">Kinase</keyword>
<dbReference type="GO" id="GO:0003700">
    <property type="term" value="F:DNA-binding transcription factor activity"/>
    <property type="evidence" value="ECO:0007669"/>
    <property type="project" value="InterPro"/>
</dbReference>
<dbReference type="PANTHER" id="PTHR18964:SF169">
    <property type="entry name" value="N-ACETYLMANNOSAMINE KINASE"/>
    <property type="match status" value="1"/>
</dbReference>
<reference evidence="4" key="1">
    <citation type="submission" date="2016-08" db="EMBL/GenBank/DDBJ databases">
        <authorList>
            <person name="Varghese N."/>
            <person name="Submissions Spin"/>
        </authorList>
    </citation>
    <scope>NUCLEOTIDE SEQUENCE [LARGE SCALE GENOMIC DNA]</scope>
    <source>
        <strain evidence="4">CCBAU 57015</strain>
    </source>
</reference>
<dbReference type="SUPFAM" id="SSF53067">
    <property type="entry name" value="Actin-like ATPase domain"/>
    <property type="match status" value="1"/>
</dbReference>
<dbReference type="GO" id="GO:0009384">
    <property type="term" value="F:N-acylmannosamine kinase activity"/>
    <property type="evidence" value="ECO:0007669"/>
    <property type="project" value="TreeGrafter"/>
</dbReference>
<accession>A0A1C3WF15</accession>
<gene>
    <name evidence="3" type="ORF">GA0061100_11714</name>
</gene>
<dbReference type="OrthoDB" id="49685at2"/>
<keyword evidence="3" id="KW-0808">Transferase</keyword>
<dbReference type="GO" id="GO:0019262">
    <property type="term" value="P:N-acetylneuraminate catabolic process"/>
    <property type="evidence" value="ECO:0007669"/>
    <property type="project" value="TreeGrafter"/>
</dbReference>
<dbReference type="STRING" id="52131.GA0061100_11714"/>
<sequence>MNDIRPIRATSGTNHEGTSAHNRRVIIDALRLNGALSRADLARATRLTKQTVSNIMEELENDGLVTSRETVRRGRGQPSTPYGLVPEGAFAIGLQIDRHITRAIAVDLVGNVLIRKEANLPAGGPATGTPVVLQLIGNVRTELRQRVAQAEKRLVGLGAAMPGPFGIEQDSADNPWMMGAWQRFPLLETLSAGTGLNVTLQNDAAACATAERMVGAAHGLDHAVCLYVGYGIGAGLILGGELYSGAHGNAGEIGMALLTAGGQQTQLEHRASLASLYDHLGVDPMAPDIYSLINDRAAADDPDILTWIERAAIDLRWSVQLIETIFDPQTVILCGGAPVALATRLIAAMQPLLPSNADRPDRLLPRLQLGMTDPWAVARGAAAEPIGHAFDPRFSAILKS</sequence>
<dbReference type="RefSeq" id="WP_075856727.1">
    <property type="nucleotide sequence ID" value="NZ_FMAC01000017.1"/>
</dbReference>
<feature type="compositionally biased region" description="Polar residues" evidence="1">
    <location>
        <begin position="10"/>
        <end position="20"/>
    </location>
</feature>
<evidence type="ECO:0000313" key="3">
    <source>
        <dbReference type="EMBL" id="SCB38476.1"/>
    </source>
</evidence>
<dbReference type="InterPro" id="IPR000835">
    <property type="entry name" value="HTH_MarR-typ"/>
</dbReference>
<dbReference type="InterPro" id="IPR000600">
    <property type="entry name" value="ROK"/>
</dbReference>
<dbReference type="Pfam" id="PF00480">
    <property type="entry name" value="ROK"/>
    <property type="match status" value="1"/>
</dbReference>
<feature type="domain" description="HTH marR-type" evidence="2">
    <location>
        <begin position="26"/>
        <end position="75"/>
    </location>
</feature>
<evidence type="ECO:0000256" key="1">
    <source>
        <dbReference type="SAM" id="MobiDB-lite"/>
    </source>
</evidence>
<dbReference type="InterPro" id="IPR043129">
    <property type="entry name" value="ATPase_NBD"/>
</dbReference>
<dbReference type="Gene3D" id="1.10.10.10">
    <property type="entry name" value="Winged helix-like DNA-binding domain superfamily/Winged helix DNA-binding domain"/>
    <property type="match status" value="1"/>
</dbReference>
<dbReference type="AlphaFoldDB" id="A0A1C3WF15"/>
<keyword evidence="4" id="KW-1185">Reference proteome</keyword>
<dbReference type="Gene3D" id="3.30.420.40">
    <property type="match status" value="2"/>
</dbReference>
<dbReference type="Pfam" id="PF12802">
    <property type="entry name" value="MarR_2"/>
    <property type="match status" value="1"/>
</dbReference>
<dbReference type="SUPFAM" id="SSF46785">
    <property type="entry name" value="Winged helix' DNA-binding domain"/>
    <property type="match status" value="1"/>
</dbReference>
<dbReference type="InterPro" id="IPR036388">
    <property type="entry name" value="WH-like_DNA-bd_sf"/>
</dbReference>
<dbReference type="PANTHER" id="PTHR18964">
    <property type="entry name" value="ROK (REPRESSOR, ORF, KINASE) FAMILY"/>
    <property type="match status" value="1"/>
</dbReference>
<dbReference type="Proteomes" id="UP000186228">
    <property type="component" value="Unassembled WGS sequence"/>
</dbReference>
<proteinExistence type="predicted"/>
<dbReference type="EMBL" id="FMAC01000017">
    <property type="protein sequence ID" value="SCB38476.1"/>
    <property type="molecule type" value="Genomic_DNA"/>
</dbReference>
<feature type="region of interest" description="Disordered" evidence="1">
    <location>
        <begin position="1"/>
        <end position="20"/>
    </location>
</feature>
<name>A0A1C3WF15_9HYPH</name>
<evidence type="ECO:0000313" key="4">
    <source>
        <dbReference type="Proteomes" id="UP000186228"/>
    </source>
</evidence>